<protein>
    <submittedName>
        <fullName evidence="1">Uncharacterized protein</fullName>
    </submittedName>
</protein>
<evidence type="ECO:0000313" key="2">
    <source>
        <dbReference type="Proteomes" id="UP001497535"/>
    </source>
</evidence>
<accession>A0ACB0YT52</accession>
<dbReference type="Proteomes" id="UP001497535">
    <property type="component" value="Unassembled WGS sequence"/>
</dbReference>
<gene>
    <name evidence="1" type="ORF">MENTE1834_LOCUS16221</name>
</gene>
<dbReference type="EMBL" id="CAVMJV010000018">
    <property type="protein sequence ID" value="CAK5061390.1"/>
    <property type="molecule type" value="Genomic_DNA"/>
</dbReference>
<proteinExistence type="predicted"/>
<name>A0ACB0YT52_MELEN</name>
<organism evidence="1 2">
    <name type="scientific">Meloidogyne enterolobii</name>
    <name type="common">Root-knot nematode worm</name>
    <name type="synonym">Meloidogyne mayaguensis</name>
    <dbReference type="NCBI Taxonomy" id="390850"/>
    <lineage>
        <taxon>Eukaryota</taxon>
        <taxon>Metazoa</taxon>
        <taxon>Ecdysozoa</taxon>
        <taxon>Nematoda</taxon>
        <taxon>Chromadorea</taxon>
        <taxon>Rhabditida</taxon>
        <taxon>Tylenchina</taxon>
        <taxon>Tylenchomorpha</taxon>
        <taxon>Tylenchoidea</taxon>
        <taxon>Meloidogynidae</taxon>
        <taxon>Meloidogyninae</taxon>
        <taxon>Meloidogyne</taxon>
    </lineage>
</organism>
<keyword evidence="2" id="KW-1185">Reference proteome</keyword>
<reference evidence="1" key="1">
    <citation type="submission" date="2023-11" db="EMBL/GenBank/DDBJ databases">
        <authorList>
            <person name="Poullet M."/>
        </authorList>
    </citation>
    <scope>NUCLEOTIDE SEQUENCE</scope>
    <source>
        <strain evidence="1">E1834</strain>
    </source>
</reference>
<evidence type="ECO:0000313" key="1">
    <source>
        <dbReference type="EMBL" id="CAK5061390.1"/>
    </source>
</evidence>
<sequence>MSEKHPVNSSVTFAKVVSGGNIPNEDQQPLLGKEANNSSESTTENEVKSPDDWPSLNVVAQQKCEENKPSNKSTVKKAVNNFKDKTQETTGEETVNKAEEVSALSPSATINSPAGGSKKVSKNSWKKLDIEVDYNTAREVLTKRREMRREFERRERPQRRNTVCGRDLKEGRGGGSGGGGGGGNFVGGGGGSGRDGRGGGDVGRENNNNCSESVRTTTNFGFRQNNRAFKDNKFNNNNYNNNHHRRQISKEGNENVVVVEGGGGGGKNEEKNNREDVQKSPPTNNAAQNNNNNEQSQDQSYWYFDDISNGYYYQHSGSQGWKKNSKDKRQQSNNNTYRPQRQFSPNHGRYSSNRQKFFKNSASTQTEQTNNVAGMNNSQGGGHRSVGGYQSKSHHHHHGGGGGGPRHVGPNNAYKYNNNNKRMDEQLFSNSYFCSNNNNCINHHWTTSSLQQLNISGISPTVVSATAVPSAPSTSLLSPNGLIPFPLVVANTLQTAAVVVATTDQVPTTATTQFTPTIIATQFPQNTIFMAPITTPYVPALEEFKLGELVRGQIEYYFSADNLQKDFFLRRKMDAEGFLPLSLIASFPRIRSLTDDVSFILSCLRGSEGIEFSADELKIRPRVNPLYWPLHESSPQSGTETPLPAAISDDDGNK</sequence>
<comment type="caution">
    <text evidence="1">The sequence shown here is derived from an EMBL/GenBank/DDBJ whole genome shotgun (WGS) entry which is preliminary data.</text>
</comment>